<dbReference type="EMBL" id="CM004402">
    <property type="protein sequence ID" value="OAY26081.1"/>
    <property type="molecule type" value="Genomic_DNA"/>
</dbReference>
<dbReference type="Gramene" id="Manes.16G019800.1.v8.1">
    <property type="protein sequence ID" value="Manes.16G019800.1.v8.1.CDS.1"/>
    <property type="gene ID" value="Manes.16G019800.v8.1"/>
</dbReference>
<evidence type="ECO:0008006" key="3">
    <source>
        <dbReference type="Google" id="ProtNLM"/>
    </source>
</evidence>
<sequence>MSFRYMSRVVFQEGMRVVQGMKDQASRSDSSSIKSLRDSAACSSSSKQALRFSAATKASEKLRQAEESLRTIMYLSCWVAN</sequence>
<gene>
    <name evidence="1" type="ORF">MANES_16G019800v8</name>
</gene>
<dbReference type="PANTHER" id="PTHR33090">
    <property type="entry name" value="DUF3774 DOMAIN PROTEIN-RELATED"/>
    <property type="match status" value="1"/>
</dbReference>
<protein>
    <recommendedName>
        <fullName evidence="3">Wound-responsive family protein</fullName>
    </recommendedName>
</protein>
<evidence type="ECO:0000313" key="2">
    <source>
        <dbReference type="Proteomes" id="UP000091857"/>
    </source>
</evidence>
<dbReference type="InterPro" id="IPR022251">
    <property type="entry name" value="DUF3774_wound-induced"/>
</dbReference>
<accession>A0A2C9U8X8</accession>
<reference evidence="2" key="1">
    <citation type="journal article" date="2016" name="Nat. Biotechnol.">
        <title>Sequencing wild and cultivated cassava and related species reveals extensive interspecific hybridization and genetic diversity.</title>
        <authorList>
            <person name="Bredeson J.V."/>
            <person name="Lyons J.B."/>
            <person name="Prochnik S.E."/>
            <person name="Wu G.A."/>
            <person name="Ha C.M."/>
            <person name="Edsinger-Gonzales E."/>
            <person name="Grimwood J."/>
            <person name="Schmutz J."/>
            <person name="Rabbi I.Y."/>
            <person name="Egesi C."/>
            <person name="Nauluvula P."/>
            <person name="Lebot V."/>
            <person name="Ndunguru J."/>
            <person name="Mkamilo G."/>
            <person name="Bart R.S."/>
            <person name="Setter T.L."/>
            <person name="Gleadow R.M."/>
            <person name="Kulakow P."/>
            <person name="Ferguson M.E."/>
            <person name="Rounsley S."/>
            <person name="Rokhsar D.S."/>
        </authorList>
    </citation>
    <scope>NUCLEOTIDE SEQUENCE [LARGE SCALE GENOMIC DNA]</scope>
    <source>
        <strain evidence="2">cv. AM560-2</strain>
    </source>
</reference>
<dbReference type="AlphaFoldDB" id="A0A2C9U8X8"/>
<dbReference type="Pfam" id="PF12609">
    <property type="entry name" value="DUF3774"/>
    <property type="match status" value="1"/>
</dbReference>
<organism evidence="1 2">
    <name type="scientific">Manihot esculenta</name>
    <name type="common">Cassava</name>
    <name type="synonym">Jatropha manihot</name>
    <dbReference type="NCBI Taxonomy" id="3983"/>
    <lineage>
        <taxon>Eukaryota</taxon>
        <taxon>Viridiplantae</taxon>
        <taxon>Streptophyta</taxon>
        <taxon>Embryophyta</taxon>
        <taxon>Tracheophyta</taxon>
        <taxon>Spermatophyta</taxon>
        <taxon>Magnoliopsida</taxon>
        <taxon>eudicotyledons</taxon>
        <taxon>Gunneridae</taxon>
        <taxon>Pentapetalae</taxon>
        <taxon>rosids</taxon>
        <taxon>fabids</taxon>
        <taxon>Malpighiales</taxon>
        <taxon>Euphorbiaceae</taxon>
        <taxon>Crotonoideae</taxon>
        <taxon>Manihoteae</taxon>
        <taxon>Manihot</taxon>
    </lineage>
</organism>
<dbReference type="Proteomes" id="UP000091857">
    <property type="component" value="Chromosome 16"/>
</dbReference>
<name>A0A2C9U8X8_MANES</name>
<keyword evidence="2" id="KW-1185">Reference proteome</keyword>
<comment type="caution">
    <text evidence="1">The sequence shown here is derived from an EMBL/GenBank/DDBJ whole genome shotgun (WGS) entry which is preliminary data.</text>
</comment>
<evidence type="ECO:0000313" key="1">
    <source>
        <dbReference type="EMBL" id="OAY26081.1"/>
    </source>
</evidence>
<proteinExistence type="predicted"/>